<dbReference type="KEGG" id="snan:I6N98_18070"/>
<dbReference type="InterPro" id="IPR022789">
    <property type="entry name" value="ParD"/>
</dbReference>
<dbReference type="InterPro" id="IPR010985">
    <property type="entry name" value="Ribbon_hlx_hlx"/>
</dbReference>
<comment type="similarity">
    <text evidence="1">Belongs to the ParD antitoxin family.</text>
</comment>
<keyword evidence="6" id="KW-1185">Reference proteome</keyword>
<dbReference type="SUPFAM" id="SSF47598">
    <property type="entry name" value="Ribbon-helix-helix"/>
    <property type="match status" value="1"/>
</dbReference>
<dbReference type="PANTHER" id="PTHR36582">
    <property type="entry name" value="ANTITOXIN PARD"/>
    <property type="match status" value="1"/>
</dbReference>
<evidence type="ECO:0000256" key="2">
    <source>
        <dbReference type="ARBA" id="ARBA00017940"/>
    </source>
</evidence>
<name>A0A7T4URC5_9GAMM</name>
<dbReference type="GO" id="GO:0006355">
    <property type="term" value="P:regulation of DNA-templated transcription"/>
    <property type="evidence" value="ECO:0007669"/>
    <property type="project" value="InterPro"/>
</dbReference>
<reference evidence="5 6" key="1">
    <citation type="submission" date="2020-12" db="EMBL/GenBank/DDBJ databases">
        <authorList>
            <person name="Shan Y."/>
        </authorList>
    </citation>
    <scope>NUCLEOTIDE SEQUENCE [LARGE SCALE GENOMIC DNA]</scope>
    <source>
        <strain evidence="6">csc3.9</strain>
    </source>
</reference>
<sequence length="79" mass="8789">MARNTSITLGPHFDEFIAAQVKNGRYGSVSEVVRAGLRLLEETESKLDRLRRLLDEGEQSGIADYSLESVIAELDNEAH</sequence>
<comment type="function">
    <text evidence="4">Antitoxin component of a type II toxin-antitoxin (TA) system. Neutralizes the effect of toxin ParE.</text>
</comment>
<accession>A0A7T4URC5</accession>
<keyword evidence="3" id="KW-1277">Toxin-antitoxin system</keyword>
<evidence type="ECO:0000256" key="1">
    <source>
        <dbReference type="ARBA" id="ARBA00008580"/>
    </source>
</evidence>
<dbReference type="Proteomes" id="UP000596063">
    <property type="component" value="Chromosome"/>
</dbReference>
<dbReference type="EMBL" id="CP066167">
    <property type="protein sequence ID" value="QQD18215.1"/>
    <property type="molecule type" value="Genomic_DNA"/>
</dbReference>
<evidence type="ECO:0000313" key="6">
    <source>
        <dbReference type="Proteomes" id="UP000596063"/>
    </source>
</evidence>
<dbReference type="PANTHER" id="PTHR36582:SF2">
    <property type="entry name" value="ANTITOXIN PARD"/>
    <property type="match status" value="1"/>
</dbReference>
<organism evidence="5 6">
    <name type="scientific">Spongiibacter nanhainus</name>
    <dbReference type="NCBI Taxonomy" id="2794344"/>
    <lineage>
        <taxon>Bacteria</taxon>
        <taxon>Pseudomonadati</taxon>
        <taxon>Pseudomonadota</taxon>
        <taxon>Gammaproteobacteria</taxon>
        <taxon>Cellvibrionales</taxon>
        <taxon>Spongiibacteraceae</taxon>
        <taxon>Spongiibacter</taxon>
    </lineage>
</organism>
<protein>
    <recommendedName>
        <fullName evidence="2">Antitoxin ParD</fullName>
    </recommendedName>
</protein>
<dbReference type="InterPro" id="IPR038296">
    <property type="entry name" value="ParD_sf"/>
</dbReference>
<dbReference type="NCBIfam" id="TIGR02606">
    <property type="entry name" value="antidote_CC2985"/>
    <property type="match status" value="1"/>
</dbReference>
<gene>
    <name evidence="5" type="ORF">I6N98_18070</name>
</gene>
<dbReference type="AlphaFoldDB" id="A0A7T4URC5"/>
<proteinExistence type="inferred from homology"/>
<evidence type="ECO:0000256" key="4">
    <source>
        <dbReference type="ARBA" id="ARBA00037106"/>
    </source>
</evidence>
<dbReference type="RefSeq" id="WP_198569713.1">
    <property type="nucleotide sequence ID" value="NZ_CP066167.1"/>
</dbReference>
<dbReference type="Pfam" id="PF03693">
    <property type="entry name" value="ParD_antitoxin"/>
    <property type="match status" value="1"/>
</dbReference>
<evidence type="ECO:0000313" key="5">
    <source>
        <dbReference type="EMBL" id="QQD18215.1"/>
    </source>
</evidence>
<evidence type="ECO:0000256" key="3">
    <source>
        <dbReference type="ARBA" id="ARBA00022649"/>
    </source>
</evidence>
<dbReference type="Gene3D" id="6.10.10.120">
    <property type="entry name" value="Antitoxin ParD1-like"/>
    <property type="match status" value="1"/>
</dbReference>